<proteinExistence type="predicted"/>
<comment type="caution">
    <text evidence="1">The sequence shown here is derived from an EMBL/GenBank/DDBJ whole genome shotgun (WGS) entry which is preliminary data.</text>
</comment>
<keyword evidence="2" id="KW-1185">Reference proteome</keyword>
<evidence type="ECO:0000313" key="1">
    <source>
        <dbReference type="EMBL" id="MTH29618.1"/>
    </source>
</evidence>
<dbReference type="OrthoDB" id="1445783at2"/>
<dbReference type="Proteomes" id="UP000488936">
    <property type="component" value="Unassembled WGS sequence"/>
</dbReference>
<evidence type="ECO:0000313" key="2">
    <source>
        <dbReference type="Proteomes" id="UP000488936"/>
    </source>
</evidence>
<name>A0A7K1GLE1_9FLAO</name>
<dbReference type="RefSeq" id="WP_155035614.1">
    <property type="nucleotide sequence ID" value="NZ_JAYMMG010000013.1"/>
</dbReference>
<sequence length="86" mass="10177">MERLIKLIWDFRGPGASKTAEHHIIHLKEYMAIEKLPITIIDMEDINEFYSLAYIVVNDEQMRQLRDVLKPHRGELYEPSTLQNPL</sequence>
<dbReference type="AlphaFoldDB" id="A0A7K1GLE1"/>
<protein>
    <submittedName>
        <fullName evidence="1">Uncharacterized protein</fullName>
    </submittedName>
</protein>
<gene>
    <name evidence="1" type="ORF">GJV77_06730</name>
</gene>
<dbReference type="EMBL" id="WMJY01000011">
    <property type="protein sequence ID" value="MTH29618.1"/>
    <property type="molecule type" value="Genomic_DNA"/>
</dbReference>
<accession>A0A7K1GLE1</accession>
<reference evidence="1 2" key="1">
    <citation type="journal article" date="2006" name="Int. J. Syst. Evol. Microbiol.">
        <title>Myroides pelagicus sp. nov., isolated from seawater in Thailand.</title>
        <authorList>
            <person name="Yoon J."/>
            <person name="Maneerat S."/>
            <person name="Kawai F."/>
            <person name="Yokota A."/>
        </authorList>
    </citation>
    <scope>NUCLEOTIDE SEQUENCE [LARGE SCALE GENOMIC DNA]</scope>
    <source>
        <strain evidence="1 2">SM1T</strain>
    </source>
</reference>
<organism evidence="1 2">
    <name type="scientific">Myroides pelagicus</name>
    <dbReference type="NCBI Taxonomy" id="270914"/>
    <lineage>
        <taxon>Bacteria</taxon>
        <taxon>Pseudomonadati</taxon>
        <taxon>Bacteroidota</taxon>
        <taxon>Flavobacteriia</taxon>
        <taxon>Flavobacteriales</taxon>
        <taxon>Flavobacteriaceae</taxon>
        <taxon>Myroides</taxon>
    </lineage>
</organism>